<accession>A0A6F9DHU1</accession>
<organism evidence="4">
    <name type="scientific">Phallusia mammillata</name>
    <dbReference type="NCBI Taxonomy" id="59560"/>
    <lineage>
        <taxon>Eukaryota</taxon>
        <taxon>Metazoa</taxon>
        <taxon>Chordata</taxon>
        <taxon>Tunicata</taxon>
        <taxon>Ascidiacea</taxon>
        <taxon>Phlebobranchia</taxon>
        <taxon>Ascidiidae</taxon>
        <taxon>Phallusia</taxon>
    </lineage>
</organism>
<feature type="transmembrane region" description="Helical" evidence="2">
    <location>
        <begin position="309"/>
        <end position="332"/>
    </location>
</feature>
<dbReference type="EMBL" id="LR786613">
    <property type="protein sequence ID" value="CAB3262236.1"/>
    <property type="molecule type" value="mRNA"/>
</dbReference>
<feature type="compositionally biased region" description="Basic and acidic residues" evidence="1">
    <location>
        <begin position="525"/>
        <end position="542"/>
    </location>
</feature>
<feature type="compositionally biased region" description="Low complexity" evidence="1">
    <location>
        <begin position="424"/>
        <end position="440"/>
    </location>
</feature>
<gene>
    <name evidence="4" type="primary">LOC100178925</name>
</gene>
<feature type="region of interest" description="Disordered" evidence="1">
    <location>
        <begin position="466"/>
        <end position="499"/>
    </location>
</feature>
<feature type="compositionally biased region" description="Polar residues" evidence="1">
    <location>
        <begin position="547"/>
        <end position="559"/>
    </location>
</feature>
<reference evidence="4" key="1">
    <citation type="submission" date="2020-04" db="EMBL/GenBank/DDBJ databases">
        <authorList>
            <person name="Neveu A P."/>
        </authorList>
    </citation>
    <scope>NUCLEOTIDE SEQUENCE</scope>
    <source>
        <tissue evidence="4">Whole embryo</tissue>
    </source>
</reference>
<keyword evidence="2" id="KW-0472">Membrane</keyword>
<proteinExistence type="evidence at transcript level"/>
<keyword evidence="2" id="KW-1133">Transmembrane helix</keyword>
<keyword evidence="2" id="KW-0812">Transmembrane</keyword>
<feature type="region of interest" description="Disordered" evidence="1">
    <location>
        <begin position="421"/>
        <end position="440"/>
    </location>
</feature>
<protein>
    <submittedName>
        <fullName evidence="4">Uncharacterized protein LOC100178925</fullName>
    </submittedName>
</protein>
<sequence>MPTITLTIFTVISLLVFFLGFSTCQSSGDCDVIITTSSFWKCNVEEHDVTCLSEVKSKVRRKDDVGFRLPKNISTFRLCVDTLPNRPVSIGVSASPPAENMTPNCRQDFKEVPDGVGCEEKPLIRVWQKKAPPLLRHRRSTVDENDIIMRGRDKLFVTRWRNHASDIPVRETAGNGEGGFEWKIIRKRKSATGKTRLPRSASGDSDWSPSHQICGKSFLTFAPFFNSSSSTRRATEEACLYSLINKLIVDVRWSGLPLHNISFFLVFHFERTSVSTASNVKGAAPGHTVSPERNPLTTRGRSTIKSSSLLLICIPVVVFLIVLAFVVFCVFLRRNGSGSEDRGWCDICRTNAPPQRDHRRAHEQPTTRGLLCCCCKPEVAGTNPTPAPRNNNYDICCCSSKESCLLATTRHVHSSASQSHLVTSHSSMSPSRSGSSSFGLGSSHVTTPSFMGGKLNNPYAKATSCGVVPNPPHRTSSETGRCKGPDYSVRSRPPPNRTHFATDSAVIAALNGRNFTTHVTRKQRHREESRTKPNPAERRPHEVASLLSPSNARCPTASLTPGDDDPPPEYSEPPDYYAVV</sequence>
<keyword evidence="3" id="KW-0732">Signal</keyword>
<feature type="region of interest" description="Disordered" evidence="1">
    <location>
        <begin position="514"/>
        <end position="580"/>
    </location>
</feature>
<dbReference type="AlphaFoldDB" id="A0A6F9DHU1"/>
<evidence type="ECO:0000256" key="1">
    <source>
        <dbReference type="SAM" id="MobiDB-lite"/>
    </source>
</evidence>
<evidence type="ECO:0000256" key="3">
    <source>
        <dbReference type="SAM" id="SignalP"/>
    </source>
</evidence>
<feature type="signal peptide" evidence="3">
    <location>
        <begin position="1"/>
        <end position="24"/>
    </location>
</feature>
<name>A0A6F9DHU1_9ASCI</name>
<feature type="chain" id="PRO_5026027340" evidence="3">
    <location>
        <begin position="25"/>
        <end position="580"/>
    </location>
</feature>
<evidence type="ECO:0000256" key="2">
    <source>
        <dbReference type="SAM" id="Phobius"/>
    </source>
</evidence>
<evidence type="ECO:0000313" key="4">
    <source>
        <dbReference type="EMBL" id="CAB3262236.1"/>
    </source>
</evidence>